<accession>A0A0M3JQI2</accession>
<proteinExistence type="predicted"/>
<evidence type="ECO:0000313" key="1">
    <source>
        <dbReference type="EMBL" id="VDK41105.1"/>
    </source>
</evidence>
<dbReference type="EMBL" id="UYRR01030352">
    <property type="protein sequence ID" value="VDK41105.1"/>
    <property type="molecule type" value="Genomic_DNA"/>
</dbReference>
<dbReference type="AlphaFoldDB" id="A0A0M3JQI2"/>
<keyword evidence="2" id="KW-1185">Reference proteome</keyword>
<sequence>MYFWSFSSGNGKEAFRRVTLPGGGSVDFMKLTIERAMRMGHVLQVLILPDRTPIETDEQ</sequence>
<name>A0A0M3JQI2_ANISI</name>
<dbReference type="Proteomes" id="UP000267096">
    <property type="component" value="Unassembled WGS sequence"/>
</dbReference>
<organism evidence="3">
    <name type="scientific">Anisakis simplex</name>
    <name type="common">Herring worm</name>
    <dbReference type="NCBI Taxonomy" id="6269"/>
    <lineage>
        <taxon>Eukaryota</taxon>
        <taxon>Metazoa</taxon>
        <taxon>Ecdysozoa</taxon>
        <taxon>Nematoda</taxon>
        <taxon>Chromadorea</taxon>
        <taxon>Rhabditida</taxon>
        <taxon>Spirurina</taxon>
        <taxon>Ascaridomorpha</taxon>
        <taxon>Ascaridoidea</taxon>
        <taxon>Anisakidae</taxon>
        <taxon>Anisakis</taxon>
        <taxon>Anisakis simplex complex</taxon>
    </lineage>
</organism>
<evidence type="ECO:0000313" key="2">
    <source>
        <dbReference type="Proteomes" id="UP000267096"/>
    </source>
</evidence>
<dbReference type="WBParaSite" id="ASIM_0000993301-mRNA-1">
    <property type="protein sequence ID" value="ASIM_0000993301-mRNA-1"/>
    <property type="gene ID" value="ASIM_0000993301"/>
</dbReference>
<protein>
    <submittedName>
        <fullName evidence="3">Universal stress protein</fullName>
    </submittedName>
</protein>
<dbReference type="OrthoDB" id="194358at2759"/>
<reference evidence="1 2" key="2">
    <citation type="submission" date="2018-11" db="EMBL/GenBank/DDBJ databases">
        <authorList>
            <consortium name="Pathogen Informatics"/>
        </authorList>
    </citation>
    <scope>NUCLEOTIDE SEQUENCE [LARGE SCALE GENOMIC DNA]</scope>
</reference>
<gene>
    <name evidence="1" type="ORF">ASIM_LOCUS9656</name>
</gene>
<reference evidence="3" key="1">
    <citation type="submission" date="2017-02" db="UniProtKB">
        <authorList>
            <consortium name="WormBaseParasite"/>
        </authorList>
    </citation>
    <scope>IDENTIFICATION</scope>
</reference>
<evidence type="ECO:0000313" key="3">
    <source>
        <dbReference type="WBParaSite" id="ASIM_0000993301-mRNA-1"/>
    </source>
</evidence>